<feature type="transmembrane region" description="Helical" evidence="6">
    <location>
        <begin position="51"/>
        <end position="73"/>
    </location>
</feature>
<dbReference type="RefSeq" id="WP_093328088.1">
    <property type="nucleotide sequence ID" value="NZ_AP027363.1"/>
</dbReference>
<sequence length="305" mass="34095">MEMYIWSTLIVLSKFSFYLGFVSIASYIFLGQVIDQIQQKAQQKTTTTPSTFLKLINGWIFVGLVANFIWFIASTGAMAEDGIRGALDSDMIELMWDSSIGEVTFYRSIGFSIAIFAFVFSVYSKPTKIKRYVFHLLYLCSLLLLAYSFSVLGHVSELAWLERITLIFHVLLIAWWMGALLPLRYACSVLAHNELFILMEKFGKQAVPMVTLIIIAGLWLSIQLVGSIDALVTTSYGQVLLFKLILVNSILLLAARHKFKLVPALNNSTGREMLSKSISIEIMIALAILVTTSALTSLVGPESYL</sequence>
<gene>
    <name evidence="8" type="ORF">SAMN05660429_00935</name>
</gene>
<comment type="subcellular location">
    <subcellularLocation>
        <location evidence="6">Cell inner membrane</location>
        <topology evidence="6">Multi-pass membrane protein</topology>
    </subcellularLocation>
    <subcellularLocation>
        <location evidence="1">Cell membrane</location>
        <topology evidence="1">Multi-pass membrane protein</topology>
    </subcellularLocation>
</comment>
<dbReference type="PANTHER" id="PTHR34820">
    <property type="entry name" value="INNER MEMBRANE PROTEIN YEBZ"/>
    <property type="match status" value="1"/>
</dbReference>
<proteinExistence type="inferred from homology"/>
<feature type="transmembrane region" description="Helical" evidence="6">
    <location>
        <begin position="105"/>
        <end position="123"/>
    </location>
</feature>
<evidence type="ECO:0000256" key="1">
    <source>
        <dbReference type="ARBA" id="ARBA00004651"/>
    </source>
</evidence>
<protein>
    <recommendedName>
        <fullName evidence="6">Copper resistance protein D</fullName>
    </recommendedName>
</protein>
<dbReference type="Pfam" id="PF05425">
    <property type="entry name" value="CopD"/>
    <property type="match status" value="1"/>
</dbReference>
<keyword evidence="4 6" id="KW-1133">Transmembrane helix</keyword>
<keyword evidence="6" id="KW-0186">Copper</keyword>
<dbReference type="Proteomes" id="UP000199308">
    <property type="component" value="Unassembled WGS sequence"/>
</dbReference>
<dbReference type="GO" id="GO:0006825">
    <property type="term" value="P:copper ion transport"/>
    <property type="evidence" value="ECO:0007669"/>
    <property type="project" value="InterPro"/>
</dbReference>
<evidence type="ECO:0000313" key="9">
    <source>
        <dbReference type="Proteomes" id="UP000199308"/>
    </source>
</evidence>
<dbReference type="STRING" id="349064.SAMN05660429_00935"/>
<accession>A0A1I0BFM4</accession>
<evidence type="ECO:0000256" key="4">
    <source>
        <dbReference type="ARBA" id="ARBA00022989"/>
    </source>
</evidence>
<evidence type="ECO:0000256" key="5">
    <source>
        <dbReference type="ARBA" id="ARBA00023136"/>
    </source>
</evidence>
<feature type="transmembrane region" description="Helical" evidence="6">
    <location>
        <begin position="278"/>
        <end position="299"/>
    </location>
</feature>
<feature type="transmembrane region" description="Helical" evidence="6">
    <location>
        <begin position="164"/>
        <end position="185"/>
    </location>
</feature>
<dbReference type="GO" id="GO:0046688">
    <property type="term" value="P:response to copper ion"/>
    <property type="evidence" value="ECO:0007669"/>
    <property type="project" value="UniProtKB-UniRule"/>
</dbReference>
<keyword evidence="6" id="KW-0997">Cell inner membrane</keyword>
<keyword evidence="3 6" id="KW-0812">Transmembrane</keyword>
<organism evidence="8 9">
    <name type="scientific">Thalassotalea agarivorans</name>
    <name type="common">Thalassomonas agarivorans</name>
    <dbReference type="NCBI Taxonomy" id="349064"/>
    <lineage>
        <taxon>Bacteria</taxon>
        <taxon>Pseudomonadati</taxon>
        <taxon>Pseudomonadota</taxon>
        <taxon>Gammaproteobacteria</taxon>
        <taxon>Alteromonadales</taxon>
        <taxon>Colwelliaceae</taxon>
        <taxon>Thalassotalea</taxon>
    </lineage>
</organism>
<reference evidence="8 9" key="1">
    <citation type="submission" date="2016-10" db="EMBL/GenBank/DDBJ databases">
        <authorList>
            <person name="de Groot N.N."/>
        </authorList>
    </citation>
    <scope>NUCLEOTIDE SEQUENCE [LARGE SCALE GENOMIC DNA]</scope>
    <source>
        <strain evidence="8 9">DSM 19706</strain>
    </source>
</reference>
<evidence type="ECO:0000313" key="8">
    <source>
        <dbReference type="EMBL" id="SET05598.1"/>
    </source>
</evidence>
<dbReference type="PANTHER" id="PTHR34820:SF4">
    <property type="entry name" value="INNER MEMBRANE PROTEIN YEBZ"/>
    <property type="match status" value="1"/>
</dbReference>
<evidence type="ECO:0000256" key="2">
    <source>
        <dbReference type="ARBA" id="ARBA00022475"/>
    </source>
</evidence>
<keyword evidence="5 6" id="KW-0472">Membrane</keyword>
<feature type="transmembrane region" description="Helical" evidence="6">
    <location>
        <begin position="206"/>
        <end position="228"/>
    </location>
</feature>
<feature type="transmembrane region" description="Helical" evidence="6">
    <location>
        <begin position="240"/>
        <end position="257"/>
    </location>
</feature>
<feature type="domain" description="Copper resistance protein D" evidence="7">
    <location>
        <begin position="199"/>
        <end position="295"/>
    </location>
</feature>
<dbReference type="InterPro" id="IPR008457">
    <property type="entry name" value="Cu-R_CopD_dom"/>
</dbReference>
<dbReference type="InterPro" id="IPR032694">
    <property type="entry name" value="CopC/D"/>
</dbReference>
<comment type="function">
    <text evidence="6">Involved in copper resistance.</text>
</comment>
<evidence type="ECO:0000256" key="6">
    <source>
        <dbReference type="RuleBase" id="RU369037"/>
    </source>
</evidence>
<dbReference type="AlphaFoldDB" id="A0A1I0BFM4"/>
<dbReference type="GO" id="GO:0005886">
    <property type="term" value="C:plasma membrane"/>
    <property type="evidence" value="ECO:0007669"/>
    <property type="project" value="UniProtKB-SubCell"/>
</dbReference>
<feature type="transmembrane region" description="Helical" evidence="6">
    <location>
        <begin position="6"/>
        <end position="30"/>
    </location>
</feature>
<dbReference type="EMBL" id="FOHK01000004">
    <property type="protein sequence ID" value="SET05598.1"/>
    <property type="molecule type" value="Genomic_DNA"/>
</dbReference>
<evidence type="ECO:0000256" key="3">
    <source>
        <dbReference type="ARBA" id="ARBA00022692"/>
    </source>
</evidence>
<evidence type="ECO:0000259" key="7">
    <source>
        <dbReference type="Pfam" id="PF05425"/>
    </source>
</evidence>
<dbReference type="OrthoDB" id="5780104at2"/>
<name>A0A1I0BFM4_THASX</name>
<keyword evidence="9" id="KW-1185">Reference proteome</keyword>
<feature type="transmembrane region" description="Helical" evidence="6">
    <location>
        <begin position="132"/>
        <end position="152"/>
    </location>
</feature>
<keyword evidence="2 6" id="KW-1003">Cell membrane</keyword>
<comment type="similarity">
    <text evidence="6">Belongs to the CopD family.</text>
</comment>